<protein>
    <submittedName>
        <fullName evidence="1">Uncharacterized protein</fullName>
    </submittedName>
</protein>
<organism evidence="1 2">
    <name type="scientific">Salirhabdus euzebyi</name>
    <dbReference type="NCBI Taxonomy" id="394506"/>
    <lineage>
        <taxon>Bacteria</taxon>
        <taxon>Bacillati</taxon>
        <taxon>Bacillota</taxon>
        <taxon>Bacilli</taxon>
        <taxon>Bacillales</taxon>
        <taxon>Bacillaceae</taxon>
        <taxon>Salirhabdus</taxon>
    </lineage>
</organism>
<proteinExistence type="predicted"/>
<accession>A0A841QA49</accession>
<gene>
    <name evidence="1" type="ORF">HNQ94_003790</name>
</gene>
<dbReference type="AlphaFoldDB" id="A0A841QA49"/>
<comment type="caution">
    <text evidence="1">The sequence shown here is derived from an EMBL/GenBank/DDBJ whole genome shotgun (WGS) entry which is preliminary data.</text>
</comment>
<evidence type="ECO:0000313" key="2">
    <source>
        <dbReference type="Proteomes" id="UP000581688"/>
    </source>
</evidence>
<keyword evidence="2" id="KW-1185">Reference proteome</keyword>
<dbReference type="EMBL" id="JACHGH010000018">
    <property type="protein sequence ID" value="MBB6455290.1"/>
    <property type="molecule type" value="Genomic_DNA"/>
</dbReference>
<dbReference type="Proteomes" id="UP000581688">
    <property type="component" value="Unassembled WGS sequence"/>
</dbReference>
<sequence>MEVKAFVGYQLEKSVPTSPEDSFVRSEVAYFDEGKEKEFHLVYLDYFHTKIETFSPYIEDPIFNIGEKGVFFKDIASLAALVSNPELKQQKRVYVHDLEDFEALFEQTDWEKVQKLTMTISQKTPKLKSES</sequence>
<name>A0A841QA49_9BACI</name>
<dbReference type="RefSeq" id="WP_174497762.1">
    <property type="nucleotide sequence ID" value="NZ_CADDWK010000019.1"/>
</dbReference>
<reference evidence="1 2" key="1">
    <citation type="submission" date="2020-08" db="EMBL/GenBank/DDBJ databases">
        <title>Genomic Encyclopedia of Type Strains, Phase IV (KMG-IV): sequencing the most valuable type-strain genomes for metagenomic binning, comparative biology and taxonomic classification.</title>
        <authorList>
            <person name="Goeker M."/>
        </authorList>
    </citation>
    <scope>NUCLEOTIDE SEQUENCE [LARGE SCALE GENOMIC DNA]</scope>
    <source>
        <strain evidence="1 2">DSM 19612</strain>
    </source>
</reference>
<evidence type="ECO:0000313" key="1">
    <source>
        <dbReference type="EMBL" id="MBB6455290.1"/>
    </source>
</evidence>